<evidence type="ECO:0000256" key="1">
    <source>
        <dbReference type="ARBA" id="ARBA00009995"/>
    </source>
</evidence>
<dbReference type="PANTHER" id="PTHR48047:SF45">
    <property type="entry name" value="SCOPOLETIN GLUCOSYLTRANSFERASE-LIKE"/>
    <property type="match status" value="1"/>
</dbReference>
<gene>
    <name evidence="6" type="primary">PtUGT2</name>
</gene>
<dbReference type="EMBL" id="LC475439">
    <property type="protein sequence ID" value="BBK15461.1"/>
    <property type="molecule type" value="mRNA"/>
</dbReference>
<dbReference type="PANTHER" id="PTHR48047">
    <property type="entry name" value="GLYCOSYLTRANSFERASE"/>
    <property type="match status" value="1"/>
</dbReference>
<dbReference type="CDD" id="cd03784">
    <property type="entry name" value="GT1_Gtf-like"/>
    <property type="match status" value="1"/>
</dbReference>
<protein>
    <recommendedName>
        <fullName evidence="5">Glycosyltransferase</fullName>
        <ecNumber evidence="5">2.4.1.-</ecNumber>
    </recommendedName>
</protein>
<evidence type="ECO:0000256" key="3">
    <source>
        <dbReference type="ARBA" id="ARBA00022679"/>
    </source>
</evidence>
<evidence type="ECO:0000256" key="2">
    <source>
        <dbReference type="ARBA" id="ARBA00022676"/>
    </source>
</evidence>
<evidence type="ECO:0000256" key="4">
    <source>
        <dbReference type="RuleBase" id="RU003718"/>
    </source>
</evidence>
<dbReference type="Gene3D" id="3.40.50.2000">
    <property type="entry name" value="Glycogen Phosphorylase B"/>
    <property type="match status" value="2"/>
</dbReference>
<dbReference type="PROSITE" id="PS00375">
    <property type="entry name" value="UDPGT"/>
    <property type="match status" value="1"/>
</dbReference>
<organism evidence="6">
    <name type="scientific">Polygala tenuifolia</name>
    <dbReference type="NCBI Taxonomy" id="355332"/>
    <lineage>
        <taxon>Eukaryota</taxon>
        <taxon>Viridiplantae</taxon>
        <taxon>Streptophyta</taxon>
        <taxon>Embryophyta</taxon>
        <taxon>Tracheophyta</taxon>
        <taxon>Spermatophyta</taxon>
        <taxon>Magnoliopsida</taxon>
        <taxon>eudicotyledons</taxon>
        <taxon>Gunneridae</taxon>
        <taxon>Pentapetalae</taxon>
        <taxon>rosids</taxon>
        <taxon>fabids</taxon>
        <taxon>Fabales</taxon>
        <taxon>Polygalaceae</taxon>
        <taxon>Polygala</taxon>
    </lineage>
</organism>
<dbReference type="GO" id="GO:0035251">
    <property type="term" value="F:UDP-glucosyltransferase activity"/>
    <property type="evidence" value="ECO:0007669"/>
    <property type="project" value="UniProtKB-ARBA"/>
</dbReference>
<dbReference type="FunFam" id="3.40.50.2000:FF:000071">
    <property type="entry name" value="Glycosyltransferase"/>
    <property type="match status" value="1"/>
</dbReference>
<dbReference type="AlphaFoldDB" id="A0A4P2X653"/>
<dbReference type="Pfam" id="PF00201">
    <property type="entry name" value="UDPGT"/>
    <property type="match status" value="1"/>
</dbReference>
<dbReference type="EC" id="2.4.1.-" evidence="5"/>
<dbReference type="FunFam" id="3.40.50.2000:FF:000047">
    <property type="entry name" value="Glycosyltransferase"/>
    <property type="match status" value="1"/>
</dbReference>
<dbReference type="InterPro" id="IPR002213">
    <property type="entry name" value="UDP_glucos_trans"/>
</dbReference>
<dbReference type="SUPFAM" id="SSF53756">
    <property type="entry name" value="UDP-Glycosyltransferase/glycogen phosphorylase"/>
    <property type="match status" value="1"/>
</dbReference>
<evidence type="ECO:0000256" key="5">
    <source>
        <dbReference type="RuleBase" id="RU362057"/>
    </source>
</evidence>
<comment type="similarity">
    <text evidence="1 4">Belongs to the UDP-glycosyltransferase family.</text>
</comment>
<name>A0A4P2X653_9FABA</name>
<keyword evidence="2 4" id="KW-0328">Glycosyltransferase</keyword>
<reference evidence="6" key="1">
    <citation type="submission" date="2019-04" db="EMBL/GenBank/DDBJ databases">
        <title>Discovery of genes involved in onjisaponin biosynthesis from Polygala tenuifolia.</title>
        <authorList>
            <person name="Yasukawa A."/>
            <person name="Yamamura Y."/>
            <person name="Lee J-B."/>
        </authorList>
    </citation>
    <scope>NUCLEOTIDE SEQUENCE</scope>
</reference>
<dbReference type="InterPro" id="IPR035595">
    <property type="entry name" value="UDP_glycos_trans_CS"/>
</dbReference>
<accession>A0A4P2X653</accession>
<sequence length="492" mass="55540">MACEKLQLQFFFFPAMAQGHMIPMVDMARLFASRGIKATIVTTPINAALISKSLERTTVNILTFKFPSAEVGLPEGCENVDTTPPHLLPNLFMASQKMQDPIDKILRDHRPDCLVADWFFPWATDVAGRYNIPRIEFNATSFFNVCVTHCMHLYKPFRNVSSDSEPFVIPNLPDVIQMTRLQFPYHVNRDEVTESDTQNGVRESSELKSYGSLFYSFNDLEPAYVDYFRKVLGRKGWSVGPLSLCFRNMEGRTHRGGEAAIDEHECLKWLDSQEPYSVIYICFGSLSNFNESQLREIAFALEACGHQFVWVVRKSMQKKDDQEEHEEDWLPEGFEKRTKGKGLIIRGWAPQVVILEHKAVGAFLTHCGWNSVLEGVAVGVPMVTWPVFADHFCNEQLVTQVLRIGVPVGVKKWVTLIGDSVKREAIEKAVKRIMAGEDAEKMRARAKALAEKAKHAVEEGGSSMVDLEALIQEIASRRVAVDACKLPVQFSS</sequence>
<evidence type="ECO:0000313" key="6">
    <source>
        <dbReference type="EMBL" id="BBK15461.1"/>
    </source>
</evidence>
<keyword evidence="3 4" id="KW-0808">Transferase</keyword>
<proteinExistence type="evidence at transcript level"/>